<evidence type="ECO:0000256" key="8">
    <source>
        <dbReference type="ARBA" id="ARBA00023136"/>
    </source>
</evidence>
<evidence type="ECO:0000256" key="14">
    <source>
        <dbReference type="RuleBase" id="RU000488"/>
    </source>
</evidence>
<reference evidence="15" key="1">
    <citation type="submission" date="2022-01" db="EMBL/GenBank/DDBJ databases">
        <authorList>
            <person name="King R."/>
        </authorList>
    </citation>
    <scope>NUCLEOTIDE SEQUENCE</scope>
</reference>
<evidence type="ECO:0000256" key="5">
    <source>
        <dbReference type="ARBA" id="ARBA00022737"/>
    </source>
</evidence>
<dbReference type="PROSITE" id="PS50920">
    <property type="entry name" value="SOLCAR"/>
    <property type="match status" value="3"/>
</dbReference>
<sequence length="315" mass="34914">MPGYERDDSKSLSNLEYALAGGASGGVTRFFCQPFDVLKIRFQLQVEPISKNSLSSKYNAVYQALKTILIEEGIFGLWKGHNAGQLLSITYGLVQFQTFEFFTKTSSTVLNLDPTASDVHFLCGSLSGVAATMASFPFDVAKTRFIAQGNDRLYNSMFHAFKTMLKDEGVVSLFRGLTPGILLVAPQTGAMFTVHNMLKKLFRDANLMPNNVPTLGQNLFIGSMAGLISKTLVYPMDLSRKRLQLQGFRGRKGFGENFNCRGMMNCILRTIKHEGVRGLYKGLAPSIIKAGVTTAFHFTGYDMFCRLFLASHKNK</sequence>
<dbReference type="Gene3D" id="1.50.40.10">
    <property type="entry name" value="Mitochondrial carrier domain"/>
    <property type="match status" value="1"/>
</dbReference>
<keyword evidence="4 13" id="KW-0812">Transmembrane</keyword>
<dbReference type="Pfam" id="PF00153">
    <property type="entry name" value="Mito_carr"/>
    <property type="match status" value="3"/>
</dbReference>
<feature type="repeat" description="Solcar" evidence="13">
    <location>
        <begin position="12"/>
        <end position="105"/>
    </location>
</feature>
<comment type="subcellular location">
    <subcellularLocation>
        <location evidence="1">Mitochondrion membrane</location>
        <topology evidence="1">Multi-pass membrane protein</topology>
    </subcellularLocation>
</comment>
<evidence type="ECO:0000313" key="16">
    <source>
        <dbReference type="Proteomes" id="UP001152798"/>
    </source>
</evidence>
<dbReference type="SUPFAM" id="SSF103506">
    <property type="entry name" value="Mitochondrial carrier"/>
    <property type="match status" value="1"/>
</dbReference>
<evidence type="ECO:0000256" key="4">
    <source>
        <dbReference type="ARBA" id="ARBA00022692"/>
    </source>
</evidence>
<dbReference type="GO" id="GO:0031966">
    <property type="term" value="C:mitochondrial membrane"/>
    <property type="evidence" value="ECO:0007669"/>
    <property type="project" value="UniProtKB-SubCell"/>
</dbReference>
<gene>
    <name evidence="15" type="ORF">NEZAVI_LOCUS8231</name>
</gene>
<dbReference type="OrthoDB" id="18574at2759"/>
<keyword evidence="5" id="KW-0677">Repeat</keyword>
<feature type="repeat" description="Solcar" evidence="13">
    <location>
        <begin position="115"/>
        <end position="201"/>
    </location>
</feature>
<dbReference type="EMBL" id="OV725080">
    <property type="protein sequence ID" value="CAH1398623.1"/>
    <property type="molecule type" value="Genomic_DNA"/>
</dbReference>
<evidence type="ECO:0000313" key="15">
    <source>
        <dbReference type="EMBL" id="CAH1398623.1"/>
    </source>
</evidence>
<organism evidence="15 16">
    <name type="scientific">Nezara viridula</name>
    <name type="common">Southern green stink bug</name>
    <name type="synonym">Cimex viridulus</name>
    <dbReference type="NCBI Taxonomy" id="85310"/>
    <lineage>
        <taxon>Eukaryota</taxon>
        <taxon>Metazoa</taxon>
        <taxon>Ecdysozoa</taxon>
        <taxon>Arthropoda</taxon>
        <taxon>Hexapoda</taxon>
        <taxon>Insecta</taxon>
        <taxon>Pterygota</taxon>
        <taxon>Neoptera</taxon>
        <taxon>Paraneoptera</taxon>
        <taxon>Hemiptera</taxon>
        <taxon>Heteroptera</taxon>
        <taxon>Panheteroptera</taxon>
        <taxon>Pentatomomorpha</taxon>
        <taxon>Pentatomoidea</taxon>
        <taxon>Pentatomidae</taxon>
        <taxon>Pentatominae</taxon>
        <taxon>Nezara</taxon>
    </lineage>
</organism>
<evidence type="ECO:0000256" key="1">
    <source>
        <dbReference type="ARBA" id="ARBA00004225"/>
    </source>
</evidence>
<evidence type="ECO:0000256" key="12">
    <source>
        <dbReference type="ARBA" id="ARBA00050799"/>
    </source>
</evidence>
<dbReference type="InterPro" id="IPR002067">
    <property type="entry name" value="MCP"/>
</dbReference>
<evidence type="ECO:0000256" key="6">
    <source>
        <dbReference type="ARBA" id="ARBA00022989"/>
    </source>
</evidence>
<keyword evidence="7" id="KW-0496">Mitochondrion</keyword>
<keyword evidence="8 13" id="KW-0472">Membrane</keyword>
<dbReference type="GO" id="GO:1990575">
    <property type="term" value="P:mitochondrial L-ornithine transmembrane transport"/>
    <property type="evidence" value="ECO:0007669"/>
    <property type="project" value="TreeGrafter"/>
</dbReference>
<evidence type="ECO:0000256" key="13">
    <source>
        <dbReference type="PROSITE-ProRule" id="PRU00282"/>
    </source>
</evidence>
<comment type="similarity">
    <text evidence="2 14">Belongs to the mitochondrial carrier (TC 2.A.29) family.</text>
</comment>
<dbReference type="GO" id="GO:0090422">
    <property type="term" value="F:thiamine pyrophosphate transmembrane transporter activity"/>
    <property type="evidence" value="ECO:0007669"/>
    <property type="project" value="UniProtKB-ARBA"/>
</dbReference>
<dbReference type="PRINTS" id="PR00926">
    <property type="entry name" value="MITOCARRIER"/>
</dbReference>
<comment type="catalytic activity">
    <reaction evidence="12">
        <text>thiamine phosphate(out) + thiamine diphosphate(in) = thiamine phosphate(in) + thiamine diphosphate(out)</text>
        <dbReference type="Rhea" id="RHEA:73383"/>
        <dbReference type="ChEBI" id="CHEBI:37575"/>
        <dbReference type="ChEBI" id="CHEBI:58937"/>
    </reaction>
</comment>
<evidence type="ECO:0000256" key="2">
    <source>
        <dbReference type="ARBA" id="ARBA00006375"/>
    </source>
</evidence>
<dbReference type="InterPro" id="IPR018108">
    <property type="entry name" value="MCP_transmembrane"/>
</dbReference>
<feature type="repeat" description="Solcar" evidence="13">
    <location>
        <begin position="213"/>
        <end position="307"/>
    </location>
</feature>
<comment type="function">
    <text evidence="9">Mitochondrial transporter mediating uptake of thiamine diphosphate into mitochondria. It is not clear if the antiporter activity is affected by the membrane potential or by the proton electrochemical gradient.</text>
</comment>
<name>A0A9P0HAH0_NEZVI</name>
<dbReference type="FunFam" id="1.50.40.10:FF:000011">
    <property type="entry name" value="Mitochondrial thiamine pyrophosphate carrier 1"/>
    <property type="match status" value="1"/>
</dbReference>
<accession>A0A9P0HAH0</accession>
<dbReference type="InterPro" id="IPR023395">
    <property type="entry name" value="MCP_dom_sf"/>
</dbReference>
<proteinExistence type="inferred from homology"/>
<evidence type="ECO:0000256" key="3">
    <source>
        <dbReference type="ARBA" id="ARBA00022448"/>
    </source>
</evidence>
<dbReference type="AlphaFoldDB" id="A0A9P0HAH0"/>
<keyword evidence="3 14" id="KW-0813">Transport</keyword>
<evidence type="ECO:0000256" key="7">
    <source>
        <dbReference type="ARBA" id="ARBA00023128"/>
    </source>
</evidence>
<evidence type="ECO:0000256" key="9">
    <source>
        <dbReference type="ARBA" id="ARBA00037549"/>
    </source>
</evidence>
<evidence type="ECO:0000256" key="11">
    <source>
        <dbReference type="ARBA" id="ARBA00041879"/>
    </source>
</evidence>
<dbReference type="PANTHER" id="PTHR45624:SF12">
    <property type="entry name" value="MITOCHONDRIAL ORNITHINE TRANSPORTER 1"/>
    <property type="match status" value="1"/>
</dbReference>
<dbReference type="PANTHER" id="PTHR45624">
    <property type="entry name" value="MITOCHONDRIAL BASIC AMINO ACIDS TRANSPORTER-RELATED"/>
    <property type="match status" value="1"/>
</dbReference>
<dbReference type="InterPro" id="IPR050567">
    <property type="entry name" value="Mitochondrial_Carrier"/>
</dbReference>
<dbReference type="GO" id="GO:0000064">
    <property type="term" value="F:L-ornithine transmembrane transporter activity"/>
    <property type="evidence" value="ECO:0007669"/>
    <property type="project" value="TreeGrafter"/>
</dbReference>
<keyword evidence="16" id="KW-1185">Reference proteome</keyword>
<protein>
    <recommendedName>
        <fullName evidence="10">Mitochondrial thiamine pyrophosphate carrier</fullName>
    </recommendedName>
    <alternativeName>
        <fullName evidence="11">Solute carrier family 25 member 19</fullName>
    </alternativeName>
</protein>
<keyword evidence="6" id="KW-1133">Transmembrane helix</keyword>
<evidence type="ECO:0000256" key="10">
    <source>
        <dbReference type="ARBA" id="ARBA00040836"/>
    </source>
</evidence>
<dbReference type="Proteomes" id="UP001152798">
    <property type="component" value="Chromosome 4"/>
</dbReference>